<keyword evidence="2" id="KW-0496">Mitochondrion</keyword>
<evidence type="ECO:0000256" key="1">
    <source>
        <dbReference type="SAM" id="Phobius"/>
    </source>
</evidence>
<keyword evidence="1" id="KW-0812">Transmembrane</keyword>
<proteinExistence type="predicted"/>
<geneLocation type="mitochondrion" evidence="2"/>
<name>A0A120HTV6_9EUCA</name>
<organism evidence="2">
    <name type="scientific">Engaewa walpolea</name>
    <dbReference type="NCBI Taxonomy" id="552823"/>
    <lineage>
        <taxon>Eukaryota</taxon>
        <taxon>Metazoa</taxon>
        <taxon>Ecdysozoa</taxon>
        <taxon>Arthropoda</taxon>
        <taxon>Crustacea</taxon>
        <taxon>Multicrustacea</taxon>
        <taxon>Malacostraca</taxon>
        <taxon>Eumalacostraca</taxon>
        <taxon>Eucarida</taxon>
        <taxon>Decapoda</taxon>
        <taxon>Pleocyemata</taxon>
        <taxon>Astacidea</taxon>
        <taxon>Parastacoidea</taxon>
        <taxon>Parastacidae</taxon>
        <taxon>Engaewa</taxon>
    </lineage>
</organism>
<keyword evidence="1" id="KW-1133">Transmembrane helix</keyword>
<dbReference type="RefSeq" id="YP_009233068.1">
    <property type="nucleotide sequence ID" value="NC_029395.1"/>
</dbReference>
<dbReference type="EMBL" id="KT946765">
    <property type="protein sequence ID" value="AMA98211.1"/>
    <property type="molecule type" value="Genomic_DNA"/>
</dbReference>
<keyword evidence="1" id="KW-0472">Membrane</keyword>
<protein>
    <submittedName>
        <fullName evidence="2">ATP synthase F0 subunit 8</fullName>
    </submittedName>
</protein>
<reference evidence="2" key="1">
    <citation type="submission" date="2015-10" db="EMBL/GenBank/DDBJ databases">
        <title>Complete mitochondrial genome of Engaewa walpolea.</title>
        <authorList>
            <person name="Gan H.M."/>
            <person name="Lee Y.P."/>
            <person name="Burnham Q."/>
            <person name="Austin C.M."/>
        </authorList>
    </citation>
    <scope>NUCLEOTIDE SEQUENCE</scope>
    <source>
        <strain evidence="2">COT04</strain>
    </source>
</reference>
<dbReference type="GeneID" id="26892681"/>
<gene>
    <name evidence="2" type="primary">atp8</name>
</gene>
<dbReference type="CTD" id="4509"/>
<sequence length="52" mass="6443">MPQMSPLFWLNLFLLFMLSLMLFLTINYFMNQKKKKHPPLHNPLTFTKSWKW</sequence>
<evidence type="ECO:0000313" key="2">
    <source>
        <dbReference type="EMBL" id="AMA98211.1"/>
    </source>
</evidence>
<dbReference type="AlphaFoldDB" id="A0A120HTV6"/>
<accession>A0A120HTV6</accession>
<feature type="transmembrane region" description="Helical" evidence="1">
    <location>
        <begin position="6"/>
        <end position="30"/>
    </location>
</feature>